<evidence type="ECO:0000256" key="10">
    <source>
        <dbReference type="ARBA" id="ARBA00023065"/>
    </source>
</evidence>
<dbReference type="PANTHER" id="PTHR47685:SF1">
    <property type="entry name" value="MAGNESIUM TRANSPORT PROTEIN CORA"/>
    <property type="match status" value="1"/>
</dbReference>
<evidence type="ECO:0000313" key="14">
    <source>
        <dbReference type="EMBL" id="BBU68999.1"/>
    </source>
</evidence>
<evidence type="ECO:0000256" key="13">
    <source>
        <dbReference type="RuleBase" id="RU362010"/>
    </source>
</evidence>
<dbReference type="Gene3D" id="3.30.460.20">
    <property type="entry name" value="CorA soluble domain-like"/>
    <property type="match status" value="1"/>
</dbReference>
<dbReference type="SUPFAM" id="SSF144083">
    <property type="entry name" value="Magnesium transport protein CorA, transmembrane region"/>
    <property type="match status" value="1"/>
</dbReference>
<dbReference type="Gene3D" id="1.20.58.340">
    <property type="entry name" value="Magnesium transport protein CorA, transmembrane region"/>
    <property type="match status" value="1"/>
</dbReference>
<sequence length="321" mass="37300">MITAFELNHGRLQQVTVESLEDLQHCHPVWVDFESPTEEERDWAKSTFEIDLPEEDEVDDIEASARFFEGENGELHIRSDFFQHSDEDSDTMRVAFILKGGLLFSIRRDELAQFRLLRLRARRQPYYVRDEKDVLLQLLDIDVEYSADIIEGIYDRLDKFSKQVLGSEMSDDTAGVVLSGIAVEEDLNGRIRRNLMDTRRAVSFMMRIKLLNEQQNDEGRQILRDIDSLDGHTGFVFDKLNFLMDATVGFININQNKIIKIFSVASVAMLPPTLIASIYGMNFEFMPELSWEYGYPFSLTLMAVSVIIPFWYFHKKGWLNK</sequence>
<keyword evidence="15" id="KW-1185">Reference proteome</keyword>
<dbReference type="GO" id="GO:0005886">
    <property type="term" value="C:plasma membrane"/>
    <property type="evidence" value="ECO:0007669"/>
    <property type="project" value="UniProtKB-SubCell"/>
</dbReference>
<dbReference type="FunFam" id="1.20.58.340:FF:000001">
    <property type="entry name" value="Magnesium transport protein CorA"/>
    <property type="match status" value="1"/>
</dbReference>
<evidence type="ECO:0000313" key="15">
    <source>
        <dbReference type="Proteomes" id="UP000463961"/>
    </source>
</evidence>
<feature type="transmembrane region" description="Helical" evidence="13">
    <location>
        <begin position="293"/>
        <end position="313"/>
    </location>
</feature>
<organism evidence="14 15">
    <name type="scientific">Fluviibacter phosphoraccumulans</name>
    <dbReference type="NCBI Taxonomy" id="1751046"/>
    <lineage>
        <taxon>Bacteria</taxon>
        <taxon>Pseudomonadati</taxon>
        <taxon>Pseudomonadota</taxon>
        <taxon>Betaproteobacteria</taxon>
        <taxon>Rhodocyclales</taxon>
        <taxon>Fluviibacteraceae</taxon>
        <taxon>Fluviibacter</taxon>
    </lineage>
</organism>
<evidence type="ECO:0000256" key="12">
    <source>
        <dbReference type="ARBA" id="ARBA00034269"/>
    </source>
</evidence>
<evidence type="ECO:0000256" key="6">
    <source>
        <dbReference type="ARBA" id="ARBA00022519"/>
    </source>
</evidence>
<dbReference type="InterPro" id="IPR045861">
    <property type="entry name" value="CorA_cytoplasmic_dom"/>
</dbReference>
<evidence type="ECO:0000256" key="8">
    <source>
        <dbReference type="ARBA" id="ARBA00022842"/>
    </source>
</evidence>
<evidence type="ECO:0000256" key="2">
    <source>
        <dbReference type="ARBA" id="ARBA00009765"/>
    </source>
</evidence>
<dbReference type="RefSeq" id="WP_162050245.1">
    <property type="nucleotide sequence ID" value="NZ_AP019011.1"/>
</dbReference>
<evidence type="ECO:0000256" key="3">
    <source>
        <dbReference type="ARBA" id="ARBA00019439"/>
    </source>
</evidence>
<keyword evidence="11 13" id="KW-0472">Membrane</keyword>
<evidence type="ECO:0000256" key="7">
    <source>
        <dbReference type="ARBA" id="ARBA00022692"/>
    </source>
</evidence>
<keyword evidence="10 13" id="KW-0406">Ion transport</keyword>
<accession>A0A679IB58</accession>
<dbReference type="PANTHER" id="PTHR47685">
    <property type="entry name" value="MAGNESIUM TRANSPORT PROTEIN CORA"/>
    <property type="match status" value="1"/>
</dbReference>
<comment type="subcellular location">
    <subcellularLocation>
        <location evidence="1">Cell inner membrane</location>
        <topology evidence="1">Multi-pass membrane protein</topology>
    </subcellularLocation>
    <subcellularLocation>
        <location evidence="13">Membrane</location>
        <topology evidence="13">Multi-pass membrane protein</topology>
    </subcellularLocation>
</comment>
<keyword evidence="9 13" id="KW-1133">Transmembrane helix</keyword>
<keyword evidence="6" id="KW-0997">Cell inner membrane</keyword>
<dbReference type="EMBL" id="AP022345">
    <property type="protein sequence ID" value="BBU68999.1"/>
    <property type="molecule type" value="Genomic_DNA"/>
</dbReference>
<evidence type="ECO:0000256" key="11">
    <source>
        <dbReference type="ARBA" id="ARBA00023136"/>
    </source>
</evidence>
<dbReference type="GO" id="GO:0015087">
    <property type="term" value="F:cobalt ion transmembrane transporter activity"/>
    <property type="evidence" value="ECO:0007669"/>
    <property type="project" value="UniProtKB-UniRule"/>
</dbReference>
<keyword evidence="8 13" id="KW-0460">Magnesium</keyword>
<gene>
    <name evidence="13 14" type="primary">corA</name>
    <name evidence="14" type="ORF">ICHIAU1_12820</name>
</gene>
<dbReference type="SUPFAM" id="SSF143865">
    <property type="entry name" value="CorA soluble domain-like"/>
    <property type="match status" value="1"/>
</dbReference>
<dbReference type="NCBIfam" id="TIGR00383">
    <property type="entry name" value="corA"/>
    <property type="match status" value="1"/>
</dbReference>
<dbReference type="GO" id="GO:0015099">
    <property type="term" value="F:nickel cation transmembrane transporter activity"/>
    <property type="evidence" value="ECO:0007669"/>
    <property type="project" value="TreeGrafter"/>
</dbReference>
<proteinExistence type="inferred from homology"/>
<protein>
    <recommendedName>
        <fullName evidence="3 13">Magnesium transport protein CorA</fullName>
    </recommendedName>
</protein>
<dbReference type="AlphaFoldDB" id="A0A679IB58"/>
<comment type="similarity">
    <text evidence="2 13">Belongs to the CorA metal ion transporter (MIT) (TC 1.A.35) family.</text>
</comment>
<dbReference type="CDD" id="cd12835">
    <property type="entry name" value="EcCorA-like_1"/>
    <property type="match status" value="1"/>
</dbReference>
<dbReference type="InterPro" id="IPR045863">
    <property type="entry name" value="CorA_TM1_TM2"/>
</dbReference>
<dbReference type="InterPro" id="IPR050829">
    <property type="entry name" value="CorA_MIT"/>
</dbReference>
<dbReference type="InterPro" id="IPR002523">
    <property type="entry name" value="MgTranspt_CorA/ZnTranspt_ZntB"/>
</dbReference>
<evidence type="ECO:0000256" key="5">
    <source>
        <dbReference type="ARBA" id="ARBA00022475"/>
    </source>
</evidence>
<keyword evidence="7 13" id="KW-0812">Transmembrane</keyword>
<evidence type="ECO:0000256" key="9">
    <source>
        <dbReference type="ARBA" id="ARBA00022989"/>
    </source>
</evidence>
<dbReference type="InterPro" id="IPR004488">
    <property type="entry name" value="Mg/Co-transport_prot_CorA"/>
</dbReference>
<keyword evidence="4 13" id="KW-0813">Transport</keyword>
<name>A0A679IB58_9RHOO</name>
<feature type="transmembrane region" description="Helical" evidence="13">
    <location>
        <begin position="261"/>
        <end position="281"/>
    </location>
</feature>
<comment type="catalytic activity">
    <reaction evidence="12">
        <text>Mg(2+)(in) = Mg(2+)(out)</text>
        <dbReference type="Rhea" id="RHEA:29827"/>
        <dbReference type="ChEBI" id="CHEBI:18420"/>
    </reaction>
</comment>
<dbReference type="Proteomes" id="UP000463961">
    <property type="component" value="Chromosome"/>
</dbReference>
<reference evidence="15" key="1">
    <citation type="submission" date="2020-01" db="EMBL/GenBank/DDBJ databases">
        <title>Phosphoaccumulans saitamaens gen. nov., sp. nov., a polyphosphate accumulating bacterium isolated from surface river water.</title>
        <authorList>
            <person name="Watanabe K."/>
            <person name="Suda W."/>
        </authorList>
    </citation>
    <scope>NUCLEOTIDE SEQUENCE [LARGE SCALE GENOMIC DNA]</scope>
    <source>
        <strain evidence="15">ICHIAU1</strain>
    </source>
</reference>
<dbReference type="OrthoDB" id="9803416at2"/>
<dbReference type="Pfam" id="PF01544">
    <property type="entry name" value="CorA"/>
    <property type="match status" value="1"/>
</dbReference>
<evidence type="ECO:0000256" key="1">
    <source>
        <dbReference type="ARBA" id="ARBA00004429"/>
    </source>
</evidence>
<evidence type="ECO:0000256" key="4">
    <source>
        <dbReference type="ARBA" id="ARBA00022448"/>
    </source>
</evidence>
<comment type="function">
    <text evidence="13">Mediates influx of magnesium ions.</text>
</comment>
<keyword evidence="5 13" id="KW-1003">Cell membrane</keyword>
<dbReference type="GO" id="GO:0015095">
    <property type="term" value="F:magnesium ion transmembrane transporter activity"/>
    <property type="evidence" value="ECO:0007669"/>
    <property type="project" value="UniProtKB-UniRule"/>
</dbReference>